<evidence type="ECO:0000313" key="3">
    <source>
        <dbReference type="Proteomes" id="UP000194422"/>
    </source>
</evidence>
<dbReference type="AlphaFoldDB" id="A0A7D8H7W4"/>
<dbReference type="Proteomes" id="UP000194422">
    <property type="component" value="Unassembled WGS sequence"/>
</dbReference>
<proteinExistence type="predicted"/>
<keyword evidence="1" id="KW-1133">Transmembrane helix</keyword>
<evidence type="ECO:0000256" key="1">
    <source>
        <dbReference type="SAM" id="Phobius"/>
    </source>
</evidence>
<protein>
    <submittedName>
        <fullName evidence="2">Uncharacterized protein</fullName>
    </submittedName>
</protein>
<reference evidence="2 3" key="1">
    <citation type="submission" date="2017-04" db="EMBL/GenBank/DDBJ databases">
        <authorList>
            <person name="Criscuolo A."/>
        </authorList>
    </citation>
    <scope>NUCLEOTIDE SEQUENCE [LARGE SCALE GENOMIC DNA]</scope>
    <source>
        <strain evidence="2">16-00174</strain>
    </source>
</reference>
<evidence type="ECO:0000313" key="2">
    <source>
        <dbReference type="EMBL" id="SMD59157.1"/>
    </source>
</evidence>
<comment type="caution">
    <text evidence="2">The sequence shown here is derived from an EMBL/GenBank/DDBJ whole genome shotgun (WGS) entry which is preliminary data.</text>
</comment>
<gene>
    <name evidence="2" type="ORF">BACERE00174_00097</name>
</gene>
<accession>A0A7D8H7W4</accession>
<keyword evidence="1" id="KW-0472">Membrane</keyword>
<keyword evidence="1" id="KW-0812">Transmembrane</keyword>
<dbReference type="EMBL" id="FWYW01000011">
    <property type="protein sequence ID" value="SMD59157.1"/>
    <property type="molecule type" value="Genomic_DNA"/>
</dbReference>
<organism evidence="2 3">
    <name type="scientific">Bacillus paranthracis</name>
    <dbReference type="NCBI Taxonomy" id="2026186"/>
    <lineage>
        <taxon>Bacteria</taxon>
        <taxon>Bacillati</taxon>
        <taxon>Bacillota</taxon>
        <taxon>Bacilli</taxon>
        <taxon>Bacillales</taxon>
        <taxon>Bacillaceae</taxon>
        <taxon>Bacillus</taxon>
        <taxon>Bacillus cereus group</taxon>
    </lineage>
</organism>
<name>A0A7D8H7W4_9BACI</name>
<feature type="transmembrane region" description="Helical" evidence="1">
    <location>
        <begin position="85"/>
        <end position="107"/>
    </location>
</feature>
<sequence length="108" mass="11464">MIEAELEIGLSVGSVVTVAWNVTIAVLPPLMEPIFTPVDKSAFGMVCPLTVKLFGTKLKLLSSISMTVTSVAATFPVLGRLSVNVIVLLTSAKVRSAVFVLIIFALFI</sequence>